<accession>A0AAN8Y593</accession>
<dbReference type="PRINTS" id="PR00404">
    <property type="entry name" value="MADSDOMAIN"/>
</dbReference>
<dbReference type="GO" id="GO:0000978">
    <property type="term" value="F:RNA polymerase II cis-regulatory region sequence-specific DNA binding"/>
    <property type="evidence" value="ECO:0007669"/>
    <property type="project" value="TreeGrafter"/>
</dbReference>
<dbReference type="PANTHER" id="PTHR11945:SF535">
    <property type="entry name" value="AGAMOUS-LIKE MADS-BOX PROTEIN AGL29"/>
    <property type="match status" value="1"/>
</dbReference>
<evidence type="ECO:0000259" key="6">
    <source>
        <dbReference type="PROSITE" id="PS50066"/>
    </source>
</evidence>
<dbReference type="GO" id="GO:0005634">
    <property type="term" value="C:nucleus"/>
    <property type="evidence" value="ECO:0007669"/>
    <property type="project" value="UniProtKB-SubCell"/>
</dbReference>
<feature type="domain" description="MADS-box" evidence="6">
    <location>
        <begin position="7"/>
        <end position="42"/>
    </location>
</feature>
<dbReference type="Proteomes" id="UP001371456">
    <property type="component" value="Unassembled WGS sequence"/>
</dbReference>
<dbReference type="GO" id="GO:0000981">
    <property type="term" value="F:DNA-binding transcription factor activity, RNA polymerase II-specific"/>
    <property type="evidence" value="ECO:0007669"/>
    <property type="project" value="TreeGrafter"/>
</dbReference>
<evidence type="ECO:0000256" key="1">
    <source>
        <dbReference type="ARBA" id="ARBA00004123"/>
    </source>
</evidence>
<dbReference type="InterPro" id="IPR036879">
    <property type="entry name" value="TF_MADSbox_sf"/>
</dbReference>
<evidence type="ECO:0000256" key="2">
    <source>
        <dbReference type="ARBA" id="ARBA00023015"/>
    </source>
</evidence>
<keyword evidence="5" id="KW-0539">Nucleus</keyword>
<evidence type="ECO:0000313" key="7">
    <source>
        <dbReference type="EMBL" id="KAK6779637.1"/>
    </source>
</evidence>
<dbReference type="Pfam" id="PF00319">
    <property type="entry name" value="SRF-TF"/>
    <property type="match status" value="1"/>
</dbReference>
<sequence length="70" mass="8655">MDKRIGKGRQKIEMKLIESKEARTVTFSKRKKGLFKKVDEYSDRSRCWCFTLFTKWKTILLWLYKYRKNN</sequence>
<protein>
    <recommendedName>
        <fullName evidence="6">MADS-box domain-containing protein</fullName>
    </recommendedName>
</protein>
<keyword evidence="3" id="KW-0238">DNA-binding</keyword>
<dbReference type="GO" id="GO:0046983">
    <property type="term" value="F:protein dimerization activity"/>
    <property type="evidence" value="ECO:0007669"/>
    <property type="project" value="InterPro"/>
</dbReference>
<dbReference type="PROSITE" id="PS50066">
    <property type="entry name" value="MADS_BOX_2"/>
    <property type="match status" value="1"/>
</dbReference>
<dbReference type="AlphaFoldDB" id="A0AAN8Y593"/>
<dbReference type="SMART" id="SM00432">
    <property type="entry name" value="MADS"/>
    <property type="match status" value="1"/>
</dbReference>
<keyword evidence="2" id="KW-0805">Transcription regulation</keyword>
<keyword evidence="8" id="KW-1185">Reference proteome</keyword>
<evidence type="ECO:0000313" key="8">
    <source>
        <dbReference type="Proteomes" id="UP001371456"/>
    </source>
</evidence>
<evidence type="ECO:0000256" key="4">
    <source>
        <dbReference type="ARBA" id="ARBA00023163"/>
    </source>
</evidence>
<gene>
    <name evidence="7" type="ORF">RDI58_021821</name>
</gene>
<comment type="subcellular location">
    <subcellularLocation>
        <location evidence="1">Nucleus</location>
    </subcellularLocation>
</comment>
<dbReference type="Gene3D" id="3.40.1810.10">
    <property type="entry name" value="Transcription factor, MADS-box"/>
    <property type="match status" value="1"/>
</dbReference>
<evidence type="ECO:0000256" key="5">
    <source>
        <dbReference type="ARBA" id="ARBA00023242"/>
    </source>
</evidence>
<dbReference type="InterPro" id="IPR002100">
    <property type="entry name" value="TF_MADSbox"/>
</dbReference>
<evidence type="ECO:0000256" key="3">
    <source>
        <dbReference type="ARBA" id="ARBA00023125"/>
    </source>
</evidence>
<dbReference type="EMBL" id="JBANQN010000009">
    <property type="protein sequence ID" value="KAK6779637.1"/>
    <property type="molecule type" value="Genomic_DNA"/>
</dbReference>
<name>A0AAN8Y593_SOLBU</name>
<proteinExistence type="predicted"/>
<reference evidence="7 8" key="1">
    <citation type="submission" date="2024-02" db="EMBL/GenBank/DDBJ databases">
        <title>de novo genome assembly of Solanum bulbocastanum strain 11H21.</title>
        <authorList>
            <person name="Hosaka A.J."/>
        </authorList>
    </citation>
    <scope>NUCLEOTIDE SEQUENCE [LARGE SCALE GENOMIC DNA]</scope>
    <source>
        <tissue evidence="7">Young leaves</tissue>
    </source>
</reference>
<dbReference type="PANTHER" id="PTHR11945">
    <property type="entry name" value="MADS BOX PROTEIN"/>
    <property type="match status" value="1"/>
</dbReference>
<organism evidence="7 8">
    <name type="scientific">Solanum bulbocastanum</name>
    <name type="common">Wild potato</name>
    <dbReference type="NCBI Taxonomy" id="147425"/>
    <lineage>
        <taxon>Eukaryota</taxon>
        <taxon>Viridiplantae</taxon>
        <taxon>Streptophyta</taxon>
        <taxon>Embryophyta</taxon>
        <taxon>Tracheophyta</taxon>
        <taxon>Spermatophyta</taxon>
        <taxon>Magnoliopsida</taxon>
        <taxon>eudicotyledons</taxon>
        <taxon>Gunneridae</taxon>
        <taxon>Pentapetalae</taxon>
        <taxon>asterids</taxon>
        <taxon>lamiids</taxon>
        <taxon>Solanales</taxon>
        <taxon>Solanaceae</taxon>
        <taxon>Solanoideae</taxon>
        <taxon>Solaneae</taxon>
        <taxon>Solanum</taxon>
    </lineage>
</organism>
<comment type="caution">
    <text evidence="7">The sequence shown here is derived from an EMBL/GenBank/DDBJ whole genome shotgun (WGS) entry which is preliminary data.</text>
</comment>
<keyword evidence="4" id="KW-0804">Transcription</keyword>
<dbReference type="SUPFAM" id="SSF55455">
    <property type="entry name" value="SRF-like"/>
    <property type="match status" value="1"/>
</dbReference>